<dbReference type="Proteomes" id="UP001157017">
    <property type="component" value="Unassembled WGS sequence"/>
</dbReference>
<accession>A0ABQ6JHN6</accession>
<gene>
    <name evidence="6" type="ORF">GCM10025868_29960</name>
</gene>
<dbReference type="PANTHER" id="PTHR46323:SF2">
    <property type="entry name" value="BETA-GALACTOSIDASE"/>
    <property type="match status" value="1"/>
</dbReference>
<dbReference type="Gene3D" id="2.70.98.10">
    <property type="match status" value="1"/>
</dbReference>
<feature type="domain" description="Beta galactosidase small chain/" evidence="5">
    <location>
        <begin position="13"/>
        <end position="280"/>
    </location>
</feature>
<evidence type="ECO:0000259" key="5">
    <source>
        <dbReference type="SMART" id="SM01038"/>
    </source>
</evidence>
<dbReference type="InterPro" id="IPR014718">
    <property type="entry name" value="GH-type_carb-bd"/>
</dbReference>
<comment type="catalytic activity">
    <reaction evidence="1">
        <text>Hydrolysis of terminal non-reducing beta-D-galactose residues in beta-D-galactosides.</text>
        <dbReference type="EC" id="3.2.1.23"/>
    </reaction>
</comment>
<dbReference type="SUPFAM" id="SSF74650">
    <property type="entry name" value="Galactose mutarotase-like"/>
    <property type="match status" value="1"/>
</dbReference>
<evidence type="ECO:0000313" key="7">
    <source>
        <dbReference type="Proteomes" id="UP001157017"/>
    </source>
</evidence>
<keyword evidence="4" id="KW-0326">Glycosidase</keyword>
<dbReference type="EC" id="3.2.1.23" evidence="2"/>
<protein>
    <recommendedName>
        <fullName evidence="2">beta-galactosidase</fullName>
        <ecNumber evidence="2">3.2.1.23</ecNumber>
    </recommendedName>
</protein>
<dbReference type="InterPro" id="IPR004199">
    <property type="entry name" value="B-gal_small/dom_5"/>
</dbReference>
<evidence type="ECO:0000256" key="2">
    <source>
        <dbReference type="ARBA" id="ARBA00012756"/>
    </source>
</evidence>
<dbReference type="InterPro" id="IPR011013">
    <property type="entry name" value="Gal_mutarotase_sf_dom"/>
</dbReference>
<comment type="caution">
    <text evidence="6">The sequence shown here is derived from an EMBL/GenBank/DDBJ whole genome shotgun (WGS) entry which is preliminary data.</text>
</comment>
<reference evidence="7" key="1">
    <citation type="journal article" date="2019" name="Int. J. Syst. Evol. Microbiol.">
        <title>The Global Catalogue of Microorganisms (GCM) 10K type strain sequencing project: providing services to taxonomists for standard genome sequencing and annotation.</title>
        <authorList>
            <consortium name="The Broad Institute Genomics Platform"/>
            <consortium name="The Broad Institute Genome Sequencing Center for Infectious Disease"/>
            <person name="Wu L."/>
            <person name="Ma J."/>
        </authorList>
    </citation>
    <scope>NUCLEOTIDE SEQUENCE [LARGE SCALE GENOMIC DNA]</scope>
    <source>
        <strain evidence="7">NBRC 108730</strain>
    </source>
</reference>
<organism evidence="6 7">
    <name type="scientific">Angustibacter aerolatus</name>
    <dbReference type="NCBI Taxonomy" id="1162965"/>
    <lineage>
        <taxon>Bacteria</taxon>
        <taxon>Bacillati</taxon>
        <taxon>Actinomycetota</taxon>
        <taxon>Actinomycetes</taxon>
        <taxon>Kineosporiales</taxon>
        <taxon>Kineosporiaceae</taxon>
    </lineage>
</organism>
<keyword evidence="3" id="KW-0378">Hydrolase</keyword>
<evidence type="ECO:0000256" key="3">
    <source>
        <dbReference type="ARBA" id="ARBA00022801"/>
    </source>
</evidence>
<evidence type="ECO:0000313" key="6">
    <source>
        <dbReference type="EMBL" id="GMA87746.1"/>
    </source>
</evidence>
<evidence type="ECO:0000256" key="1">
    <source>
        <dbReference type="ARBA" id="ARBA00001412"/>
    </source>
</evidence>
<sequence length="282" mass="29771">MASSGGGGRGVVRLGPVTLDADTGALVAVGEPAGRLVRRRPVAGADRQRRDRVAAHPAAATWRAGGLHRLQQRTVGVDVEGARVVVRTRLAPPALRCALDVTAVWTADAGRAEVEPTVTPTGEWPDTWPRLGVAMALPGGSSGLEQVEWLGLGPDEAYPDSDEGARYGLWSRGVFGMQTRYVRPQENGHRPGTRWARLAGEAGALVVEATGGGSFGLTVRPWSVAALTAADHVGDLVPDGRTWLHLDHAHHGLGTHACGPDVFEPYVLRPRAATFGFRFTAG</sequence>
<keyword evidence="7" id="KW-1185">Reference proteome</keyword>
<dbReference type="Pfam" id="PF02929">
    <property type="entry name" value="Bgal_small_N"/>
    <property type="match status" value="1"/>
</dbReference>
<name>A0ABQ6JHN6_9ACTN</name>
<dbReference type="PANTHER" id="PTHR46323">
    <property type="entry name" value="BETA-GALACTOSIDASE"/>
    <property type="match status" value="1"/>
</dbReference>
<dbReference type="SMART" id="SM01038">
    <property type="entry name" value="Bgal_small_N"/>
    <property type="match status" value="1"/>
</dbReference>
<evidence type="ECO:0000256" key="4">
    <source>
        <dbReference type="ARBA" id="ARBA00023295"/>
    </source>
</evidence>
<proteinExistence type="predicted"/>
<dbReference type="EMBL" id="BSUZ01000001">
    <property type="protein sequence ID" value="GMA87746.1"/>
    <property type="molecule type" value="Genomic_DNA"/>
</dbReference>
<dbReference type="InterPro" id="IPR050347">
    <property type="entry name" value="Bact_Beta-galactosidase"/>
</dbReference>